<keyword evidence="4" id="KW-1185">Reference proteome</keyword>
<comment type="caution">
    <text evidence="3">The sequence shown here is derived from an EMBL/GenBank/DDBJ whole genome shotgun (WGS) entry which is preliminary data.</text>
</comment>
<dbReference type="InterPro" id="IPR045584">
    <property type="entry name" value="Pilin-like"/>
</dbReference>
<keyword evidence="2" id="KW-0472">Membrane</keyword>
<evidence type="ECO:0000313" key="4">
    <source>
        <dbReference type="Proteomes" id="UP000318126"/>
    </source>
</evidence>
<dbReference type="EMBL" id="VKGK01000036">
    <property type="protein sequence ID" value="TRY12297.1"/>
    <property type="molecule type" value="Genomic_DNA"/>
</dbReference>
<dbReference type="Pfam" id="PF16732">
    <property type="entry name" value="ComP_DUS"/>
    <property type="match status" value="1"/>
</dbReference>
<evidence type="ECO:0000313" key="3">
    <source>
        <dbReference type="EMBL" id="TRY12297.1"/>
    </source>
</evidence>
<dbReference type="InterPro" id="IPR012902">
    <property type="entry name" value="N_methyl_site"/>
</dbReference>
<protein>
    <submittedName>
        <fullName evidence="3">Prepilin-type N-terminal cleavage/methylation domain-containing protein</fullName>
    </submittedName>
</protein>
<evidence type="ECO:0000256" key="2">
    <source>
        <dbReference type="SAM" id="Phobius"/>
    </source>
</evidence>
<dbReference type="Pfam" id="PF07963">
    <property type="entry name" value="N_methyl"/>
    <property type="match status" value="1"/>
</dbReference>
<dbReference type="AlphaFoldDB" id="A0A553JIK5"/>
<dbReference type="GO" id="GO:0043683">
    <property type="term" value="P:type IV pilus assembly"/>
    <property type="evidence" value="ECO:0007669"/>
    <property type="project" value="InterPro"/>
</dbReference>
<keyword evidence="2" id="KW-0812">Transmembrane</keyword>
<dbReference type="SUPFAM" id="SSF54523">
    <property type="entry name" value="Pili subunits"/>
    <property type="match status" value="1"/>
</dbReference>
<dbReference type="PANTHER" id="PTHR30093:SF47">
    <property type="entry name" value="TYPE IV PILUS NON-CORE MINOR PILIN PILE"/>
    <property type="match status" value="1"/>
</dbReference>
<dbReference type="PROSITE" id="PS00409">
    <property type="entry name" value="PROKAR_NTER_METHYL"/>
    <property type="match status" value="1"/>
</dbReference>
<dbReference type="Gene3D" id="3.30.700.10">
    <property type="entry name" value="Glycoprotein, Type 4 Pilin"/>
    <property type="match status" value="1"/>
</dbReference>
<feature type="transmembrane region" description="Helical" evidence="2">
    <location>
        <begin position="12"/>
        <end position="30"/>
    </location>
</feature>
<reference evidence="4" key="1">
    <citation type="submission" date="2019-07" db="EMBL/GenBank/DDBJ databases">
        <title>Shewanella sp. YLB-08 draft genomic sequence.</title>
        <authorList>
            <person name="Yu L."/>
        </authorList>
    </citation>
    <scope>NUCLEOTIDE SEQUENCE [LARGE SCALE GENOMIC DNA]</scope>
    <source>
        <strain evidence="4">JCM 20706</strain>
    </source>
</reference>
<dbReference type="NCBIfam" id="TIGR02532">
    <property type="entry name" value="IV_pilin_GFxxxE"/>
    <property type="match status" value="1"/>
</dbReference>
<dbReference type="PANTHER" id="PTHR30093">
    <property type="entry name" value="GENERAL SECRETION PATHWAY PROTEIN G"/>
    <property type="match status" value="1"/>
</dbReference>
<evidence type="ECO:0000256" key="1">
    <source>
        <dbReference type="ARBA" id="ARBA00022481"/>
    </source>
</evidence>
<organism evidence="3 4">
    <name type="scientific">Shewanella hanedai</name>
    <name type="common">Alteromonas hanedai</name>
    <dbReference type="NCBI Taxonomy" id="25"/>
    <lineage>
        <taxon>Bacteria</taxon>
        <taxon>Pseudomonadati</taxon>
        <taxon>Pseudomonadota</taxon>
        <taxon>Gammaproteobacteria</taxon>
        <taxon>Alteromonadales</taxon>
        <taxon>Shewanellaceae</taxon>
        <taxon>Shewanella</taxon>
    </lineage>
</organism>
<accession>A0A553JIK5</accession>
<gene>
    <name evidence="3" type="ORF">FN961_21420</name>
</gene>
<dbReference type="Proteomes" id="UP000318126">
    <property type="component" value="Unassembled WGS sequence"/>
</dbReference>
<dbReference type="InterPro" id="IPR000983">
    <property type="entry name" value="Bac_GSPG_pilin"/>
</dbReference>
<keyword evidence="1" id="KW-0488">Methylation</keyword>
<keyword evidence="2" id="KW-1133">Transmembrane helix</keyword>
<proteinExistence type="predicted"/>
<name>A0A553JIK5_SHEHA</name>
<dbReference type="PRINTS" id="PR00813">
    <property type="entry name" value="BCTERIALGSPG"/>
</dbReference>
<dbReference type="OrthoDB" id="5296638at2"/>
<dbReference type="GO" id="GO:0015628">
    <property type="term" value="P:protein secretion by the type II secretion system"/>
    <property type="evidence" value="ECO:0007669"/>
    <property type="project" value="InterPro"/>
</dbReference>
<dbReference type="InterPro" id="IPR031982">
    <property type="entry name" value="PilE-like"/>
</dbReference>
<sequence>MKINKGFTLIELMITIAIIGILAAIAYPSYTVYVAESARAEAHTSLLRASNLQEQYYLDNRGYTENMVDLGFGADPFLTESDLYSIDSTGTGNFVLVATAQGVQASRDSGCATIQITDTGAKTPAECW</sequence>
<dbReference type="RefSeq" id="WP_144042210.1">
    <property type="nucleotide sequence ID" value="NZ_BMPL01000040.1"/>
</dbReference>
<dbReference type="GO" id="GO:0015627">
    <property type="term" value="C:type II protein secretion system complex"/>
    <property type="evidence" value="ECO:0007669"/>
    <property type="project" value="InterPro"/>
</dbReference>